<dbReference type="SMART" id="SM00287">
    <property type="entry name" value="SH3b"/>
    <property type="match status" value="1"/>
</dbReference>
<evidence type="ECO:0000256" key="1">
    <source>
        <dbReference type="ARBA" id="ARBA00004167"/>
    </source>
</evidence>
<dbReference type="RefSeq" id="WP_015903260.1">
    <property type="nucleotide sequence ID" value="NC_012108.1"/>
</dbReference>
<dbReference type="STRING" id="177437.HRM2_13640"/>
<evidence type="ECO:0000256" key="6">
    <source>
        <dbReference type="SAM" id="Phobius"/>
    </source>
</evidence>
<evidence type="ECO:0000256" key="5">
    <source>
        <dbReference type="ARBA" id="ARBA00023136"/>
    </source>
</evidence>
<dbReference type="AlphaFoldDB" id="C0Q8Y3"/>
<dbReference type="InterPro" id="IPR003646">
    <property type="entry name" value="SH3-like_bac-type"/>
</dbReference>
<dbReference type="Gene3D" id="2.30.30.40">
    <property type="entry name" value="SH3 Domains"/>
    <property type="match status" value="1"/>
</dbReference>
<gene>
    <name evidence="9" type="ordered locus">HRM2_13640</name>
</gene>
<proteinExistence type="predicted"/>
<keyword evidence="10" id="KW-1185">Reference proteome</keyword>
<feature type="transmembrane region" description="Helical" evidence="6">
    <location>
        <begin position="209"/>
        <end position="228"/>
    </location>
</feature>
<dbReference type="eggNOG" id="COG4991">
    <property type="taxonomic scope" value="Bacteria"/>
</dbReference>
<evidence type="ECO:0000256" key="2">
    <source>
        <dbReference type="ARBA" id="ARBA00022692"/>
    </source>
</evidence>
<dbReference type="OrthoDB" id="5418566at2"/>
<keyword evidence="3 7" id="KW-0732">Signal</keyword>
<name>C0Q8Y3_DESAH</name>
<feature type="domain" description="SH3b" evidence="8">
    <location>
        <begin position="34"/>
        <end position="98"/>
    </location>
</feature>
<dbReference type="Proteomes" id="UP000000442">
    <property type="component" value="Chromosome"/>
</dbReference>
<evidence type="ECO:0000256" key="3">
    <source>
        <dbReference type="ARBA" id="ARBA00022729"/>
    </source>
</evidence>
<comment type="subcellular location">
    <subcellularLocation>
        <location evidence="1">Membrane</location>
        <topology evidence="1">Single-pass membrane protein</topology>
    </subcellularLocation>
</comment>
<dbReference type="PROSITE" id="PS51781">
    <property type="entry name" value="SH3B"/>
    <property type="match status" value="1"/>
</dbReference>
<evidence type="ECO:0000259" key="8">
    <source>
        <dbReference type="PROSITE" id="PS51781"/>
    </source>
</evidence>
<accession>C0Q8Y3</accession>
<keyword evidence="2 6" id="KW-0812">Transmembrane</keyword>
<feature type="chain" id="PRO_5002900485" description="SH3b domain-containing protein" evidence="7">
    <location>
        <begin position="35"/>
        <end position="236"/>
    </location>
</feature>
<organism evidence="9 10">
    <name type="scientific">Desulforapulum autotrophicum (strain ATCC 43914 / DSM 3382 / VKM B-1955 / HRM2)</name>
    <name type="common">Desulfobacterium autotrophicum</name>
    <dbReference type="NCBI Taxonomy" id="177437"/>
    <lineage>
        <taxon>Bacteria</taxon>
        <taxon>Pseudomonadati</taxon>
        <taxon>Thermodesulfobacteriota</taxon>
        <taxon>Desulfobacteria</taxon>
        <taxon>Desulfobacterales</taxon>
        <taxon>Desulfobacteraceae</taxon>
        <taxon>Desulforapulum</taxon>
    </lineage>
</organism>
<reference evidence="9 10" key="1">
    <citation type="journal article" date="2009" name="Environ. Microbiol.">
        <title>Genome sequence of Desulfobacterium autotrophicum HRM2, a marine sulfate reducer oxidizing organic carbon completely to carbon dioxide.</title>
        <authorList>
            <person name="Strittmatter A.W."/>
            <person name="Liesegang H."/>
            <person name="Rabus R."/>
            <person name="Decker I."/>
            <person name="Amann J."/>
            <person name="Andres S."/>
            <person name="Henne A."/>
            <person name="Fricke W.F."/>
            <person name="Martinez-Arias R."/>
            <person name="Bartels D."/>
            <person name="Goesmann A."/>
            <person name="Krause L."/>
            <person name="Puehler A."/>
            <person name="Klenk H.P."/>
            <person name="Richter M."/>
            <person name="Schuler M."/>
            <person name="Gloeckner F.O."/>
            <person name="Meyerdierks A."/>
            <person name="Gottschalk G."/>
            <person name="Amann R."/>
        </authorList>
    </citation>
    <scope>NUCLEOTIDE SEQUENCE [LARGE SCALE GENOMIC DNA]</scope>
    <source>
        <strain evidence="10">ATCC 43914 / DSM 3382 / HRM2</strain>
    </source>
</reference>
<dbReference type="KEGG" id="dat:HRM2_13640"/>
<dbReference type="HOGENOM" id="CLU_094106_1_1_7"/>
<sequence length="236" mass="25780">MGIREKMRYAVTCRQGIVALCVLLAICSSVQVSAETGYVTDMLLLTMRSGPGDGDPVLKTLPSNTAVEILEKGETYYKVRTGDGGEGWVKGRYITYEPPPNLVIKGLEQKIEALEAAGERSSQDADTGGEKLAALESSLDEVVKEKSRIATDLENLTKTHEQFLERSKDCVSLIEENKSLKVQNQMLSSELATIKTAGTDVWKTAMVRWFLAGAGVLIVGWIIGRITGSSRKSSRY</sequence>
<keyword evidence="4 6" id="KW-1133">Transmembrane helix</keyword>
<dbReference type="InterPro" id="IPR016476">
    <property type="entry name" value="SH3_dom_pro"/>
</dbReference>
<feature type="signal peptide" evidence="7">
    <location>
        <begin position="1"/>
        <end position="34"/>
    </location>
</feature>
<evidence type="ECO:0000256" key="4">
    <source>
        <dbReference type="ARBA" id="ARBA00022989"/>
    </source>
</evidence>
<evidence type="ECO:0000313" key="10">
    <source>
        <dbReference type="Proteomes" id="UP000000442"/>
    </source>
</evidence>
<dbReference type="EMBL" id="CP001087">
    <property type="protein sequence ID" value="ACN14473.1"/>
    <property type="molecule type" value="Genomic_DNA"/>
</dbReference>
<evidence type="ECO:0000313" key="9">
    <source>
        <dbReference type="EMBL" id="ACN14473.1"/>
    </source>
</evidence>
<dbReference type="GO" id="GO:0016020">
    <property type="term" value="C:membrane"/>
    <property type="evidence" value="ECO:0007669"/>
    <property type="project" value="UniProtKB-SubCell"/>
</dbReference>
<evidence type="ECO:0000256" key="7">
    <source>
        <dbReference type="SAM" id="SignalP"/>
    </source>
</evidence>
<dbReference type="Pfam" id="PF08239">
    <property type="entry name" value="SH3_3"/>
    <property type="match status" value="1"/>
</dbReference>
<keyword evidence="5 6" id="KW-0472">Membrane</keyword>
<protein>
    <recommendedName>
        <fullName evidence="8">SH3b domain-containing protein</fullName>
    </recommendedName>
</protein>
<dbReference type="NCBIfam" id="TIGR04211">
    <property type="entry name" value="SH3_and_anchor"/>
    <property type="match status" value="1"/>
</dbReference>